<dbReference type="InterPro" id="IPR013249">
    <property type="entry name" value="RNA_pol_sigma70_r4_t2"/>
</dbReference>
<dbReference type="Proteomes" id="UP000251241">
    <property type="component" value="Unassembled WGS sequence"/>
</dbReference>
<dbReference type="GO" id="GO:0016987">
    <property type="term" value="F:sigma factor activity"/>
    <property type="evidence" value="ECO:0007669"/>
    <property type="project" value="UniProtKB-KW"/>
</dbReference>
<evidence type="ECO:0000256" key="1">
    <source>
        <dbReference type="ARBA" id="ARBA00010641"/>
    </source>
</evidence>
<dbReference type="InterPro" id="IPR036388">
    <property type="entry name" value="WH-like_DNA-bd_sf"/>
</dbReference>
<keyword evidence="4" id="KW-0804">Transcription</keyword>
<proteinExistence type="inferred from homology"/>
<evidence type="ECO:0000256" key="4">
    <source>
        <dbReference type="ARBA" id="ARBA00023163"/>
    </source>
</evidence>
<name>A0A2X2L7A2_SPHMU</name>
<dbReference type="Pfam" id="PF08281">
    <property type="entry name" value="Sigma70_r4_2"/>
    <property type="match status" value="1"/>
</dbReference>
<dbReference type="PANTHER" id="PTHR43133">
    <property type="entry name" value="RNA POLYMERASE ECF-TYPE SIGMA FACTO"/>
    <property type="match status" value="1"/>
</dbReference>
<dbReference type="Gene3D" id="1.10.10.10">
    <property type="entry name" value="Winged helix-like DNA-binding domain superfamily/Winged helix DNA-binding domain"/>
    <property type="match status" value="1"/>
</dbReference>
<feature type="domain" description="RNA polymerase sigma factor 70 region 4 type 2" evidence="6">
    <location>
        <begin position="126"/>
        <end position="176"/>
    </location>
</feature>
<dbReference type="InterPro" id="IPR014284">
    <property type="entry name" value="RNA_pol_sigma-70_dom"/>
</dbReference>
<dbReference type="SUPFAM" id="SSF88659">
    <property type="entry name" value="Sigma3 and sigma4 domains of RNA polymerase sigma factors"/>
    <property type="match status" value="1"/>
</dbReference>
<dbReference type="InterPro" id="IPR007627">
    <property type="entry name" value="RNA_pol_sigma70_r2"/>
</dbReference>
<gene>
    <name evidence="7" type="primary">sigX_1</name>
    <name evidence="7" type="ORF">NCTC11343_01677</name>
</gene>
<protein>
    <submittedName>
        <fullName evidence="7">RNA polymerase sigma factor sigX</fullName>
    </submittedName>
</protein>
<organism evidence="7 8">
    <name type="scientific">Sphingobacterium multivorum</name>
    <dbReference type="NCBI Taxonomy" id="28454"/>
    <lineage>
        <taxon>Bacteria</taxon>
        <taxon>Pseudomonadati</taxon>
        <taxon>Bacteroidota</taxon>
        <taxon>Sphingobacteriia</taxon>
        <taxon>Sphingobacteriales</taxon>
        <taxon>Sphingobacteriaceae</taxon>
        <taxon>Sphingobacterium</taxon>
    </lineage>
</organism>
<dbReference type="InterPro" id="IPR013325">
    <property type="entry name" value="RNA_pol_sigma_r2"/>
</dbReference>
<dbReference type="Pfam" id="PF04542">
    <property type="entry name" value="Sigma70_r2"/>
    <property type="match status" value="1"/>
</dbReference>
<dbReference type="RefSeq" id="WP_112374354.1">
    <property type="nucleotide sequence ID" value="NZ_CP069793.1"/>
</dbReference>
<dbReference type="InterPro" id="IPR013324">
    <property type="entry name" value="RNA_pol_sigma_r3/r4-like"/>
</dbReference>
<evidence type="ECO:0000313" key="7">
    <source>
        <dbReference type="EMBL" id="SPZ85120.1"/>
    </source>
</evidence>
<dbReference type="NCBIfam" id="TIGR02937">
    <property type="entry name" value="sigma70-ECF"/>
    <property type="match status" value="1"/>
</dbReference>
<evidence type="ECO:0000256" key="2">
    <source>
        <dbReference type="ARBA" id="ARBA00023015"/>
    </source>
</evidence>
<dbReference type="GeneID" id="97181459"/>
<reference evidence="7 8" key="1">
    <citation type="submission" date="2018-06" db="EMBL/GenBank/DDBJ databases">
        <authorList>
            <consortium name="Pathogen Informatics"/>
            <person name="Doyle S."/>
        </authorList>
    </citation>
    <scope>NUCLEOTIDE SEQUENCE [LARGE SCALE GENOMIC DNA]</scope>
    <source>
        <strain evidence="7 8">NCTC11343</strain>
    </source>
</reference>
<dbReference type="Gene3D" id="1.10.1740.10">
    <property type="match status" value="1"/>
</dbReference>
<evidence type="ECO:0000256" key="3">
    <source>
        <dbReference type="ARBA" id="ARBA00023082"/>
    </source>
</evidence>
<comment type="similarity">
    <text evidence="1">Belongs to the sigma-70 factor family. ECF subfamily.</text>
</comment>
<dbReference type="SUPFAM" id="SSF88946">
    <property type="entry name" value="Sigma2 domain of RNA polymerase sigma factors"/>
    <property type="match status" value="1"/>
</dbReference>
<dbReference type="GO" id="GO:0003677">
    <property type="term" value="F:DNA binding"/>
    <property type="evidence" value="ECO:0007669"/>
    <property type="project" value="InterPro"/>
</dbReference>
<dbReference type="InterPro" id="IPR039425">
    <property type="entry name" value="RNA_pol_sigma-70-like"/>
</dbReference>
<evidence type="ECO:0000259" key="6">
    <source>
        <dbReference type="Pfam" id="PF08281"/>
    </source>
</evidence>
<dbReference type="GO" id="GO:0006352">
    <property type="term" value="P:DNA-templated transcription initiation"/>
    <property type="evidence" value="ECO:0007669"/>
    <property type="project" value="InterPro"/>
</dbReference>
<evidence type="ECO:0000313" key="8">
    <source>
        <dbReference type="Proteomes" id="UP000251241"/>
    </source>
</evidence>
<dbReference type="AlphaFoldDB" id="A0A2X2L7A2"/>
<sequence length="197" mass="23506">MKNKVNQEFSKQDFLKSFREGRRDGLQFLYKTFYSPMCYFLEKMNLDKGTIEEIVQDVFLKLWERRIDFDHVESIRGFLYTSCRNAALNRIQQENRIQQKTNFYTSQVDLVDLPISHQMIYLETLRTIHDAIDTLPEQCKQVMRKLIVEDLSPQEAAISLGLTTSTIYNQKKRGIELLRLRLKPDQFFCLLLLLLYY</sequence>
<feature type="domain" description="RNA polymerase sigma-70 region 2" evidence="5">
    <location>
        <begin position="29"/>
        <end position="96"/>
    </location>
</feature>
<dbReference type="EMBL" id="UAUU01000006">
    <property type="protein sequence ID" value="SPZ85120.1"/>
    <property type="molecule type" value="Genomic_DNA"/>
</dbReference>
<keyword evidence="2" id="KW-0805">Transcription regulation</keyword>
<evidence type="ECO:0000259" key="5">
    <source>
        <dbReference type="Pfam" id="PF04542"/>
    </source>
</evidence>
<dbReference type="PANTHER" id="PTHR43133:SF46">
    <property type="entry name" value="RNA POLYMERASE SIGMA-70 FACTOR ECF SUBFAMILY"/>
    <property type="match status" value="1"/>
</dbReference>
<keyword evidence="3" id="KW-0731">Sigma factor</keyword>
<accession>A0A2X2L7A2</accession>